<dbReference type="Gene3D" id="1.10.340.70">
    <property type="match status" value="1"/>
</dbReference>
<accession>A0A820ZRD2</accession>
<dbReference type="Pfam" id="PF08284">
    <property type="entry name" value="RVP_2"/>
    <property type="match status" value="1"/>
</dbReference>
<organism evidence="13 14">
    <name type="scientific">Rotaria socialis</name>
    <dbReference type="NCBI Taxonomy" id="392032"/>
    <lineage>
        <taxon>Eukaryota</taxon>
        <taxon>Metazoa</taxon>
        <taxon>Spiralia</taxon>
        <taxon>Gnathifera</taxon>
        <taxon>Rotifera</taxon>
        <taxon>Eurotatoria</taxon>
        <taxon>Bdelloidea</taxon>
        <taxon>Philodinida</taxon>
        <taxon>Philodinidae</taxon>
        <taxon>Rotaria</taxon>
    </lineage>
</organism>
<dbReference type="Gene3D" id="3.30.420.10">
    <property type="entry name" value="Ribonuclease H-like superfamily/Ribonuclease H"/>
    <property type="match status" value="1"/>
</dbReference>
<dbReference type="SMART" id="SM00343">
    <property type="entry name" value="ZnF_C2HC"/>
    <property type="match status" value="1"/>
</dbReference>
<dbReference type="FunFam" id="3.30.420.10:FF:000032">
    <property type="entry name" value="Retrovirus-related Pol polyprotein from transposon 297-like Protein"/>
    <property type="match status" value="1"/>
</dbReference>
<dbReference type="PROSITE" id="PS50158">
    <property type="entry name" value="ZF_CCHC"/>
    <property type="match status" value="1"/>
</dbReference>
<evidence type="ECO:0000313" key="14">
    <source>
        <dbReference type="Proteomes" id="UP000663862"/>
    </source>
</evidence>
<dbReference type="InterPro" id="IPR000477">
    <property type="entry name" value="RT_dom"/>
</dbReference>
<keyword evidence="6" id="KW-0378">Hydrolase</keyword>
<evidence type="ECO:0000259" key="10">
    <source>
        <dbReference type="PROSITE" id="PS50158"/>
    </source>
</evidence>
<dbReference type="GO" id="GO:0003676">
    <property type="term" value="F:nucleic acid binding"/>
    <property type="evidence" value="ECO:0007669"/>
    <property type="project" value="InterPro"/>
</dbReference>
<dbReference type="Pfam" id="PF17921">
    <property type="entry name" value="Integrase_H2C2"/>
    <property type="match status" value="1"/>
</dbReference>
<proteinExistence type="predicted"/>
<evidence type="ECO:0000256" key="5">
    <source>
        <dbReference type="ARBA" id="ARBA00022759"/>
    </source>
</evidence>
<gene>
    <name evidence="13" type="ORF">TSG867_LOCUS25476</name>
</gene>
<dbReference type="InterPro" id="IPR041373">
    <property type="entry name" value="RT_RNaseH"/>
</dbReference>
<protein>
    <recommendedName>
        <fullName evidence="1">RNA-directed DNA polymerase</fullName>
        <ecNumber evidence="1">2.7.7.49</ecNumber>
    </recommendedName>
</protein>
<evidence type="ECO:0000256" key="4">
    <source>
        <dbReference type="ARBA" id="ARBA00022722"/>
    </source>
</evidence>
<evidence type="ECO:0000256" key="8">
    <source>
        <dbReference type="PROSITE-ProRule" id="PRU00047"/>
    </source>
</evidence>
<keyword evidence="2" id="KW-0808">Transferase</keyword>
<reference evidence="13" key="1">
    <citation type="submission" date="2021-02" db="EMBL/GenBank/DDBJ databases">
        <authorList>
            <person name="Nowell W R."/>
        </authorList>
    </citation>
    <scope>NUCLEOTIDE SEQUENCE</scope>
</reference>
<evidence type="ECO:0000259" key="12">
    <source>
        <dbReference type="PROSITE" id="PS50994"/>
    </source>
</evidence>
<dbReference type="Gene3D" id="3.30.70.270">
    <property type="match status" value="2"/>
</dbReference>
<dbReference type="SUPFAM" id="SSF56672">
    <property type="entry name" value="DNA/RNA polymerases"/>
    <property type="match status" value="1"/>
</dbReference>
<evidence type="ECO:0000256" key="6">
    <source>
        <dbReference type="ARBA" id="ARBA00022801"/>
    </source>
</evidence>
<keyword evidence="8" id="KW-0862">Zinc</keyword>
<dbReference type="GO" id="GO:0003964">
    <property type="term" value="F:RNA-directed DNA polymerase activity"/>
    <property type="evidence" value="ECO:0007669"/>
    <property type="project" value="UniProtKB-KW"/>
</dbReference>
<dbReference type="InterPro" id="IPR050951">
    <property type="entry name" value="Retrovirus_Pol_polyprotein"/>
</dbReference>
<dbReference type="InterPro" id="IPR041588">
    <property type="entry name" value="Integrase_H2C2"/>
</dbReference>
<dbReference type="PANTHER" id="PTHR37984">
    <property type="entry name" value="PROTEIN CBG26694"/>
    <property type="match status" value="1"/>
</dbReference>
<keyword evidence="8" id="KW-0479">Metal-binding</keyword>
<dbReference type="CDD" id="cd00303">
    <property type="entry name" value="retropepsin_like"/>
    <property type="match status" value="1"/>
</dbReference>
<dbReference type="SUPFAM" id="SSF50630">
    <property type="entry name" value="Acid proteases"/>
    <property type="match status" value="1"/>
</dbReference>
<dbReference type="InterPro" id="IPR012337">
    <property type="entry name" value="RNaseH-like_sf"/>
</dbReference>
<keyword evidence="3" id="KW-0548">Nucleotidyltransferase</keyword>
<dbReference type="InterPro" id="IPR021109">
    <property type="entry name" value="Peptidase_aspartic_dom_sf"/>
</dbReference>
<feature type="region of interest" description="Disordered" evidence="9">
    <location>
        <begin position="1443"/>
        <end position="1470"/>
    </location>
</feature>
<dbReference type="GO" id="GO:0016787">
    <property type="term" value="F:hydrolase activity"/>
    <property type="evidence" value="ECO:0007669"/>
    <property type="project" value="UniProtKB-KW"/>
</dbReference>
<evidence type="ECO:0000256" key="9">
    <source>
        <dbReference type="SAM" id="MobiDB-lite"/>
    </source>
</evidence>
<dbReference type="InterPro" id="IPR043128">
    <property type="entry name" value="Rev_trsase/Diguanyl_cyclase"/>
</dbReference>
<dbReference type="PROSITE" id="PS50878">
    <property type="entry name" value="RT_POL"/>
    <property type="match status" value="1"/>
</dbReference>
<sequence length="1813" mass="208574">MPTEGTNLESLLERVVQMNMIIIEHMEEQSKQFQTSQLEMRAQQSQILEHLPLRSSTTTATTDSSIATSSHFNKINTKPKDYNGTSTENVLTWIITLDEILVTRSMNDDEKISLAEQLRQQLLKLRQKQSLPDYIHLFRSIVGQVTDMDELTQVMFFINGLSINTSLYVQSKHPQTVEDAIREATTYDNVMTIGKNSNSKYNPFIEQSVNVELNATSTRQHHQQRYTPSFNSNTTKDDCFKFGLCFYCKEPGHRALKCPKRSQQHTTAPYTQKNDQCSSDAQDVTEPIVFSSPDAQDATEPNRVDLIGHEDTVHDRTTPDNGDYDIDPLRQIMSLMTTKEFNPSELLFLDGNVNGYDKHALIDCGASHNFISENFITFHNLPTRNIPPVSVTVANGIISHIDQALMNFELKLDDFNDNITSAYVFPIKSETNYDMILGLPWLFKHNPRIDWKTRIITIKTTDRKYLLKTTNLCSKIANDICVDTVECIDNILINAKQLSRCKKVYLVTIKQTSDCYINTTSSIDTNIAQLLAEFSDIFPDDLTELPPKRDIDHEIKIFDNITPPSKQPYRMSQPELAELKRQLEILLDKGFIRASKSPYAAPVLFAKKKDDTLRMCVDYRALNKLTIKNKYPIPRIDEMLDQLNDAKCFSRLDLKAGYHQIRIKDDDIEKTAFRTRYGSFEFVVLPFGLTNAPPTFMRLMNSIFHKYLDKFVIIYLDDILIYSKNENDHLNHIKLVLQLLRENQLYVNGTKCQFNVDQINFLGYVITSHGIKVDEGKVIAVKNWPIPRNSTNVRSFLGAAGFYRRFIQNFSEIAAPLTDLTKANYKFTWTSKQHTAFVTLKEALLTAPVLRLPDFNLTFIVVTDASAIAVGGVLMQNDGEGERPIAYESRKLNDGESRYPVHEQELFAIIVCLRTWRCYLEGMKFIIRTDHKSLQYISTQKHLSHRMVRWVEYLQQFNFKIEYKSGKENVVADALSRLYTSQLVVIENKQNLDWPLLIPHYLQYKQFSDHIPNEIKELIKKEIHLFIYDDSHETLLRKLNDEQTAPYIPFISRFDLVLKMHDAYGHIGVDGIQELLRTRAWWPRMNNDIKQWIKTCTKCQLSICGKTTTEPLHPLIPVPAFHRWSLDFIGQLPTTLNGNRWVLVAIDHTTKWPIVKAVQNAKHEIVAKFVYEEIVLNFGCPIEIITDRGQNFTTTMLNSYFKLIGIKHILTSVYHPRSNGAIERFNRLFGGMLAKYVGDNNINLWDEYVDRALLACRVRQHHATGKTPFYMVYGVEPKLPGDELIPIINDDEQNNIASRVQELNQLVKQRDIVHQRLNSNAIKMKAYYDRQLKHHHVYQLQPNDWICPLGTYQLEDIKGHTKLDLVHRDLLKRMYATTWLERLFQSCQRKSNNKSSKDEHLSEDQHRLLSYEQLPNFGNDALKHYDFLLGQLITMRKKVEASSSEQTNRSSIPSSSTINPPVISSSSSSGEVNVSADKAVKFFFITNKSTCCEWLNRIRIPIILTALRSGQYESAARNYNQYLMHACSLGQAEASEFEFVIISFVQSLIKLHNSMTIHGIYVWLKNIHQLDWSWIQACEHEAAGNLEQAAYEYKLLLNEHFKSLSMVNKKKEDKISSGLVKFLNQKVYDCYLSLHQWPELIAWNDACIKMQMAFLQDDNDDLRTAMVTTIDINAIRAMSCFENRDCEGLKVSMRKMPNSQATGEELGRSISCGWDMEAFDMLATVETLKGLSNRRSGLWSLNAVLQLTQDLTRIHNVDEHASWSEERAAISQVAALYQSENREVPLLPGQKFAPVQHSVPGVSRASKDWGGVF</sequence>
<dbReference type="Pfam" id="PF17917">
    <property type="entry name" value="RT_RNaseH"/>
    <property type="match status" value="1"/>
</dbReference>
<keyword evidence="4" id="KW-0540">Nuclease</keyword>
<dbReference type="CDD" id="cd01647">
    <property type="entry name" value="RT_LTR"/>
    <property type="match status" value="1"/>
</dbReference>
<feature type="domain" description="CCHC-type" evidence="10">
    <location>
        <begin position="245"/>
        <end position="260"/>
    </location>
</feature>
<dbReference type="CDD" id="cd09274">
    <property type="entry name" value="RNase_HI_RT_Ty3"/>
    <property type="match status" value="1"/>
</dbReference>
<dbReference type="GO" id="GO:0008270">
    <property type="term" value="F:zinc ion binding"/>
    <property type="evidence" value="ECO:0007669"/>
    <property type="project" value="UniProtKB-KW"/>
</dbReference>
<evidence type="ECO:0000256" key="7">
    <source>
        <dbReference type="ARBA" id="ARBA00022918"/>
    </source>
</evidence>
<comment type="caution">
    <text evidence="13">The sequence shown here is derived from an EMBL/GenBank/DDBJ whole genome shotgun (WGS) entry which is preliminary data.</text>
</comment>
<evidence type="ECO:0000313" key="13">
    <source>
        <dbReference type="EMBL" id="CAF4563707.1"/>
    </source>
</evidence>
<dbReference type="InterPro" id="IPR036397">
    <property type="entry name" value="RNaseH_sf"/>
</dbReference>
<dbReference type="GO" id="GO:0000184">
    <property type="term" value="P:nuclear-transcribed mRNA catabolic process, nonsense-mediated decay"/>
    <property type="evidence" value="ECO:0007669"/>
    <property type="project" value="InterPro"/>
</dbReference>
<dbReference type="Gene3D" id="3.10.10.10">
    <property type="entry name" value="HIV Type 1 Reverse Transcriptase, subunit A, domain 1"/>
    <property type="match status" value="1"/>
</dbReference>
<dbReference type="InterPro" id="IPR036875">
    <property type="entry name" value="Znf_CCHC_sf"/>
</dbReference>
<dbReference type="Proteomes" id="UP000663862">
    <property type="component" value="Unassembled WGS sequence"/>
</dbReference>
<dbReference type="EC" id="2.7.7.49" evidence="1"/>
<name>A0A820ZRD2_9BILA</name>
<dbReference type="EMBL" id="CAJOBQ010002500">
    <property type="protein sequence ID" value="CAF4563707.1"/>
    <property type="molecule type" value="Genomic_DNA"/>
</dbReference>
<dbReference type="InterPro" id="IPR043502">
    <property type="entry name" value="DNA/RNA_pol_sf"/>
</dbReference>
<feature type="domain" description="Reverse transcriptase" evidence="11">
    <location>
        <begin position="587"/>
        <end position="766"/>
    </location>
</feature>
<dbReference type="FunFam" id="3.30.70.270:FF:000020">
    <property type="entry name" value="Transposon Tf2-6 polyprotein-like Protein"/>
    <property type="match status" value="1"/>
</dbReference>
<dbReference type="FunFam" id="3.10.20.370:FF:000001">
    <property type="entry name" value="Retrovirus-related Pol polyprotein from transposon 17.6-like protein"/>
    <property type="match status" value="1"/>
</dbReference>
<dbReference type="Gene3D" id="2.40.70.10">
    <property type="entry name" value="Acid Proteases"/>
    <property type="match status" value="1"/>
</dbReference>
<feature type="domain" description="Integrase catalytic" evidence="12">
    <location>
        <begin position="1115"/>
        <end position="1276"/>
    </location>
</feature>
<keyword evidence="5" id="KW-0255">Endonuclease</keyword>
<dbReference type="SUPFAM" id="SSF57756">
    <property type="entry name" value="Retrovirus zinc finger-like domains"/>
    <property type="match status" value="1"/>
</dbReference>
<dbReference type="GO" id="GO:0004674">
    <property type="term" value="F:protein serine/threonine kinase activity"/>
    <property type="evidence" value="ECO:0007669"/>
    <property type="project" value="InterPro"/>
</dbReference>
<dbReference type="InterPro" id="IPR031559">
    <property type="entry name" value="SMG1"/>
</dbReference>
<keyword evidence="7" id="KW-0695">RNA-directed DNA polymerase</keyword>
<dbReference type="PANTHER" id="PTHR37984:SF5">
    <property type="entry name" value="PROTEIN NYNRIN-LIKE"/>
    <property type="match status" value="1"/>
</dbReference>
<dbReference type="InterPro" id="IPR001584">
    <property type="entry name" value="Integrase_cat-core"/>
</dbReference>
<feature type="compositionally biased region" description="Low complexity" evidence="9">
    <location>
        <begin position="1448"/>
        <end position="1470"/>
    </location>
</feature>
<evidence type="ECO:0000256" key="1">
    <source>
        <dbReference type="ARBA" id="ARBA00012493"/>
    </source>
</evidence>
<dbReference type="Pfam" id="PF15785">
    <property type="entry name" value="SMG1"/>
    <property type="match status" value="1"/>
</dbReference>
<dbReference type="InterPro" id="IPR001878">
    <property type="entry name" value="Znf_CCHC"/>
</dbReference>
<dbReference type="SUPFAM" id="SSF53098">
    <property type="entry name" value="Ribonuclease H-like"/>
    <property type="match status" value="1"/>
</dbReference>
<dbReference type="PROSITE" id="PS50994">
    <property type="entry name" value="INTEGRASE"/>
    <property type="match status" value="1"/>
</dbReference>
<evidence type="ECO:0000256" key="2">
    <source>
        <dbReference type="ARBA" id="ARBA00022679"/>
    </source>
</evidence>
<evidence type="ECO:0000256" key="3">
    <source>
        <dbReference type="ARBA" id="ARBA00022695"/>
    </source>
</evidence>
<dbReference type="Pfam" id="PF00665">
    <property type="entry name" value="rve"/>
    <property type="match status" value="1"/>
</dbReference>
<keyword evidence="8" id="KW-0863">Zinc-finger</keyword>
<dbReference type="GO" id="GO:0004519">
    <property type="term" value="F:endonuclease activity"/>
    <property type="evidence" value="ECO:0007669"/>
    <property type="project" value="UniProtKB-KW"/>
</dbReference>
<dbReference type="Pfam" id="PF00078">
    <property type="entry name" value="RVT_1"/>
    <property type="match status" value="1"/>
</dbReference>
<dbReference type="GO" id="GO:0015074">
    <property type="term" value="P:DNA integration"/>
    <property type="evidence" value="ECO:0007669"/>
    <property type="project" value="InterPro"/>
</dbReference>
<evidence type="ECO:0000259" key="11">
    <source>
        <dbReference type="PROSITE" id="PS50878"/>
    </source>
</evidence>